<dbReference type="AlphaFoldDB" id="A0A1F6BV96"/>
<evidence type="ECO:0000256" key="3">
    <source>
        <dbReference type="ARBA" id="ARBA00022679"/>
    </source>
</evidence>
<dbReference type="InterPro" id="IPR005849">
    <property type="entry name" value="GalP_Utransf_N"/>
</dbReference>
<accession>A0A1F6BV96</accession>
<dbReference type="InterPro" id="IPR053177">
    <property type="entry name" value="ADP-glucose_phosphorylase"/>
</dbReference>
<evidence type="ECO:0000256" key="5">
    <source>
        <dbReference type="ARBA" id="ARBA00022723"/>
    </source>
</evidence>
<evidence type="ECO:0000259" key="10">
    <source>
        <dbReference type="Pfam" id="PF01087"/>
    </source>
</evidence>
<dbReference type="GO" id="GO:0006012">
    <property type="term" value="P:galactose metabolic process"/>
    <property type="evidence" value="ECO:0007669"/>
    <property type="project" value="UniProtKB-UniRule"/>
</dbReference>
<dbReference type="GO" id="GO:0008108">
    <property type="term" value="F:UDP-glucose:hexose-1-phosphate uridylyltransferase activity"/>
    <property type="evidence" value="ECO:0007669"/>
    <property type="project" value="UniProtKB-UniRule"/>
</dbReference>
<comment type="similarity">
    <text evidence="2">Belongs to the galactose-1-phosphate uridylyltransferase type 1 family.</text>
</comment>
<organism evidence="12 13">
    <name type="scientific">Candidatus Jorgensenbacteria bacterium RIFCSPLOWO2_01_FULL_45_25b</name>
    <dbReference type="NCBI Taxonomy" id="1798471"/>
    <lineage>
        <taxon>Bacteria</taxon>
        <taxon>Candidatus Joergenseniibacteriota</taxon>
    </lineage>
</organism>
<evidence type="ECO:0000256" key="6">
    <source>
        <dbReference type="ARBA" id="ARBA00022833"/>
    </source>
</evidence>
<dbReference type="EC" id="2.7.7.12" evidence="8"/>
<dbReference type="Proteomes" id="UP000176996">
    <property type="component" value="Unassembled WGS sequence"/>
</dbReference>
<proteinExistence type="inferred from homology"/>
<dbReference type="SUPFAM" id="SSF54197">
    <property type="entry name" value="HIT-like"/>
    <property type="match status" value="2"/>
</dbReference>
<dbReference type="EMBL" id="MFKK01000021">
    <property type="protein sequence ID" value="OGG40692.1"/>
    <property type="molecule type" value="Genomic_DNA"/>
</dbReference>
<feature type="domain" description="Galactose-1-phosphate uridyl transferase N-terminal" evidence="10">
    <location>
        <begin position="4"/>
        <end position="176"/>
    </location>
</feature>
<gene>
    <name evidence="12" type="ORF">A3A21_00400</name>
</gene>
<comment type="cofactor">
    <cofactor evidence="1">
        <name>Zn(2+)</name>
        <dbReference type="ChEBI" id="CHEBI:29105"/>
    </cofactor>
</comment>
<dbReference type="STRING" id="1798471.A3A21_00400"/>
<dbReference type="GO" id="GO:0008270">
    <property type="term" value="F:zinc ion binding"/>
    <property type="evidence" value="ECO:0007669"/>
    <property type="project" value="InterPro"/>
</dbReference>
<dbReference type="PANTHER" id="PTHR42763">
    <property type="entry name" value="ADP-GLUCOSE PHOSPHORYLASE"/>
    <property type="match status" value="1"/>
</dbReference>
<dbReference type="InterPro" id="IPR001937">
    <property type="entry name" value="GalP_UDPtransf1"/>
</dbReference>
<keyword evidence="6" id="KW-0862">Zinc</keyword>
<evidence type="ECO:0000313" key="13">
    <source>
        <dbReference type="Proteomes" id="UP000176996"/>
    </source>
</evidence>
<comment type="caution">
    <text evidence="12">The sequence shown here is derived from an EMBL/GenBank/DDBJ whole genome shotgun (WGS) entry which is preliminary data.</text>
</comment>
<dbReference type="Gene3D" id="3.30.428.10">
    <property type="entry name" value="HIT-like"/>
    <property type="match status" value="2"/>
</dbReference>
<dbReference type="UniPathway" id="UPA00214"/>
<dbReference type="Pfam" id="PF01087">
    <property type="entry name" value="GalP_UDP_transf"/>
    <property type="match status" value="1"/>
</dbReference>
<keyword evidence="3 12" id="KW-0808">Transferase</keyword>
<evidence type="ECO:0000256" key="2">
    <source>
        <dbReference type="ARBA" id="ARBA00010951"/>
    </source>
</evidence>
<evidence type="ECO:0000313" key="12">
    <source>
        <dbReference type="EMBL" id="OGG40692.1"/>
    </source>
</evidence>
<dbReference type="PIRSF" id="PIRSF000808">
    <property type="entry name" value="GalT"/>
    <property type="match status" value="1"/>
</dbReference>
<protein>
    <recommendedName>
        <fullName evidence="8">Galactose-1-phosphate uridylyltransferase</fullName>
        <ecNumber evidence="8">2.7.7.12</ecNumber>
    </recommendedName>
</protein>
<dbReference type="Pfam" id="PF02744">
    <property type="entry name" value="GalP_UDP_tr_C"/>
    <property type="match status" value="1"/>
</dbReference>
<keyword evidence="7" id="KW-0119">Carbohydrate metabolism</keyword>
<dbReference type="PANTHER" id="PTHR42763:SF2">
    <property type="entry name" value="ADP-GLUCOSE PHOSPHORYLASE"/>
    <property type="match status" value="1"/>
</dbReference>
<sequence>MNHSSSELRRDILSGKWVLLAPGRAHRPGETLFHRVPQPVSPARDCPFEASRLQKETPLLFLGSSERDWRILIIENKYPALRPGHTRIQNIPSKFYKVLHAEGYHHILITRDHKKNFSQLSTEDALLVFRAFQTHYQTLARHSSVRYVSFFQNKGIRGGATLYHPHFQILALPIVPSDVEESLLSSHSYFRLHKKCVYCSLLQREREEKKRVIYENERALVFAPFISRQPFEVRVFPKHHSPYFEDEKEDVLRDVSSALQFVLRRMKTRLFDPDYNFFLHSAPVYRKKAHASYHWHIEVVPRLTTAAGFELGTGIDVNVVDPDEAARVLRFRKKIKSLDPKAFNL</sequence>
<feature type="active site" description="Tele-UMP-histidine intermediate" evidence="9">
    <location>
        <position position="166"/>
    </location>
</feature>
<evidence type="ECO:0000256" key="8">
    <source>
        <dbReference type="NCBIfam" id="TIGR00209"/>
    </source>
</evidence>
<dbReference type="NCBIfam" id="TIGR00209">
    <property type="entry name" value="galT_1"/>
    <property type="match status" value="1"/>
</dbReference>
<dbReference type="InterPro" id="IPR005850">
    <property type="entry name" value="GalP_Utransf_C"/>
</dbReference>
<evidence type="ECO:0000256" key="9">
    <source>
        <dbReference type="PIRSR" id="PIRSR000808-1"/>
    </source>
</evidence>
<feature type="domain" description="Galactose-1-phosphate uridyl transferase C-terminal" evidence="11">
    <location>
        <begin position="187"/>
        <end position="299"/>
    </location>
</feature>
<evidence type="ECO:0000256" key="1">
    <source>
        <dbReference type="ARBA" id="ARBA00001947"/>
    </source>
</evidence>
<keyword evidence="4 12" id="KW-0548">Nucleotidyltransferase</keyword>
<dbReference type="InterPro" id="IPR036265">
    <property type="entry name" value="HIT-like_sf"/>
</dbReference>
<evidence type="ECO:0000259" key="11">
    <source>
        <dbReference type="Pfam" id="PF02744"/>
    </source>
</evidence>
<reference evidence="12 13" key="1">
    <citation type="journal article" date="2016" name="Nat. Commun.">
        <title>Thousands of microbial genomes shed light on interconnected biogeochemical processes in an aquifer system.</title>
        <authorList>
            <person name="Anantharaman K."/>
            <person name="Brown C.T."/>
            <person name="Hug L.A."/>
            <person name="Sharon I."/>
            <person name="Castelle C.J."/>
            <person name="Probst A.J."/>
            <person name="Thomas B.C."/>
            <person name="Singh A."/>
            <person name="Wilkins M.J."/>
            <person name="Karaoz U."/>
            <person name="Brodie E.L."/>
            <person name="Williams K.H."/>
            <person name="Hubbard S.S."/>
            <person name="Banfield J.F."/>
        </authorList>
    </citation>
    <scope>NUCLEOTIDE SEQUENCE [LARGE SCALE GENOMIC DNA]</scope>
</reference>
<evidence type="ECO:0000256" key="7">
    <source>
        <dbReference type="ARBA" id="ARBA00023277"/>
    </source>
</evidence>
<keyword evidence="5" id="KW-0479">Metal-binding</keyword>
<evidence type="ECO:0000256" key="4">
    <source>
        <dbReference type="ARBA" id="ARBA00022695"/>
    </source>
</evidence>
<name>A0A1F6BV96_9BACT</name>